<feature type="compositionally biased region" description="Basic and acidic residues" evidence="6">
    <location>
        <begin position="823"/>
        <end position="836"/>
    </location>
</feature>
<dbReference type="GO" id="GO:0005814">
    <property type="term" value="C:centriole"/>
    <property type="evidence" value="ECO:0007669"/>
    <property type="project" value="TreeGrafter"/>
</dbReference>
<reference evidence="7 8" key="1">
    <citation type="submission" date="2019-03" db="EMBL/GenBank/DDBJ databases">
        <title>First draft genome of Liparis tanakae, snailfish: a comprehensive survey of snailfish specific genes.</title>
        <authorList>
            <person name="Kim W."/>
            <person name="Song I."/>
            <person name="Jeong J.-H."/>
            <person name="Kim D."/>
            <person name="Kim S."/>
            <person name="Ryu S."/>
            <person name="Song J.Y."/>
            <person name="Lee S.K."/>
        </authorList>
    </citation>
    <scope>NUCLEOTIDE SEQUENCE [LARGE SCALE GENOMIC DNA]</scope>
    <source>
        <tissue evidence="7">Muscle</tissue>
    </source>
</reference>
<keyword evidence="3" id="KW-0597">Phosphoprotein</keyword>
<dbReference type="GO" id="GO:0034454">
    <property type="term" value="P:microtubule anchoring at centrosome"/>
    <property type="evidence" value="ECO:0007669"/>
    <property type="project" value="TreeGrafter"/>
</dbReference>
<feature type="region of interest" description="Disordered" evidence="6">
    <location>
        <begin position="793"/>
        <end position="836"/>
    </location>
</feature>
<comment type="caution">
    <text evidence="7">The sequence shown here is derived from an EMBL/GenBank/DDBJ whole genome shotgun (WGS) entry which is preliminary data.</text>
</comment>
<gene>
    <name evidence="7" type="primary">NIN_1</name>
    <name evidence="7" type="ORF">EYF80_036070</name>
</gene>
<evidence type="ECO:0000256" key="5">
    <source>
        <dbReference type="SAM" id="Coils"/>
    </source>
</evidence>
<evidence type="ECO:0000313" key="8">
    <source>
        <dbReference type="Proteomes" id="UP000314294"/>
    </source>
</evidence>
<feature type="coiled-coil region" evidence="5">
    <location>
        <begin position="57"/>
        <end position="166"/>
    </location>
</feature>
<keyword evidence="5" id="KW-0175">Coiled coil</keyword>
<dbReference type="AlphaFoldDB" id="A0A4Z2GKL9"/>
<dbReference type="GO" id="GO:0051642">
    <property type="term" value="P:centrosome localization"/>
    <property type="evidence" value="ECO:0007669"/>
    <property type="project" value="TreeGrafter"/>
</dbReference>
<evidence type="ECO:0000313" key="7">
    <source>
        <dbReference type="EMBL" id="TNN53741.1"/>
    </source>
</evidence>
<name>A0A4Z2GKL9_9TELE</name>
<evidence type="ECO:0000256" key="2">
    <source>
        <dbReference type="ARBA" id="ARBA00022490"/>
    </source>
</evidence>
<comment type="subcellular location">
    <subcellularLocation>
        <location evidence="1">Cytoplasm</location>
        <location evidence="1">Cytoskeleton</location>
        <location evidence="1">Microtubule organizing center</location>
        <location evidence="1">Centrosome</location>
    </subcellularLocation>
</comment>
<evidence type="ECO:0000256" key="1">
    <source>
        <dbReference type="ARBA" id="ARBA00004300"/>
    </source>
</evidence>
<dbReference type="GO" id="GO:0097431">
    <property type="term" value="C:mitotic spindle pole"/>
    <property type="evidence" value="ECO:0007669"/>
    <property type="project" value="TreeGrafter"/>
</dbReference>
<dbReference type="PANTHER" id="PTHR18905">
    <property type="entry name" value="NINEIN"/>
    <property type="match status" value="1"/>
</dbReference>
<evidence type="ECO:0000256" key="3">
    <source>
        <dbReference type="ARBA" id="ARBA00022553"/>
    </source>
</evidence>
<dbReference type="GO" id="GO:0090222">
    <property type="term" value="P:centrosome-templated microtubule nucleation"/>
    <property type="evidence" value="ECO:0007669"/>
    <property type="project" value="TreeGrafter"/>
</dbReference>
<keyword evidence="4" id="KW-0206">Cytoskeleton</keyword>
<dbReference type="GO" id="GO:0000242">
    <property type="term" value="C:pericentriolar material"/>
    <property type="evidence" value="ECO:0007669"/>
    <property type="project" value="TreeGrafter"/>
</dbReference>
<feature type="coiled-coil region" evidence="5">
    <location>
        <begin position="448"/>
        <end position="567"/>
    </location>
</feature>
<feature type="region of interest" description="Disordered" evidence="6">
    <location>
        <begin position="15"/>
        <end position="43"/>
    </location>
</feature>
<sequence length="836" mass="96868">MDELQAELQEFHSLGRVHQPCHKPLSEELESKSPGMESDPGIGVEEVQPFSMSLEAEMMLEHLKEQHLQEVEDLQNQLESKVNEFDETVGKQRAAHEDQKAAVALQYQQELHALREEMAGVQSHRRELQSRLEQAALERSSLGQKRAEERRELDNLREEEVGHLRRQLLEARTYAAALEARQTEAEGNLVKEMDELGKRHAVEIKNLREEQDEMYRAGLEEERKKRAELEKTLLDDCEREKELLRQRHEDELKARLEEAAGRFEGEREEAARRLTEQWQKERTRLDEQNTESLQLVLEEEMLRMVREHEEKEVSLREQWGGEWAQLQERQEEALLHGALQERSRLQGEFTKREAKLREEWERERLQLEEDYEGMLQERLDEERQKLEAEREEEERRAERSMAEERGRLQESHSEATKELTLKHAGERDALSSMLGKLRDDIARESSEAGRLAEENVVLRQKIAALKEEDLKGISELHLQSRRLEDEKAALSGKNAQSVSDVQNLRRRLAERLEERERREALASEEKSELAACVSALEAELTKALEDAAQLSQQLSDLREKAVQADSIETRLSRLVEERLSQDKETLGLCSQLAKAQERVKTLDETLQAVNHQSAHLKADLRVSQQEKDYLKHEAAMLQKKLQNVNNKNHVLEMALHSSGLQSKSKKLYREEMSRLVDQEQHLLRQENERLQAEVRNVKGDAAQSREKVRQLDAAVVSLKQHKRTQSSLVEALEQENASLKRELEAQKDLPEGREAGQGHTQLEDLQQENEHLRDQLAQVSTQLLESFQAQFVGHLPPSPHRLPRGQHRGEEPDNMQGPVPEQRAAHADSYRRIGGL</sequence>
<dbReference type="Proteomes" id="UP000314294">
    <property type="component" value="Unassembled WGS sequence"/>
</dbReference>
<evidence type="ECO:0000256" key="4">
    <source>
        <dbReference type="ARBA" id="ARBA00023212"/>
    </source>
</evidence>
<feature type="region of interest" description="Disordered" evidence="6">
    <location>
        <begin position="376"/>
        <end position="426"/>
    </location>
</feature>
<dbReference type="EMBL" id="SRLO01000507">
    <property type="protein sequence ID" value="TNN53741.1"/>
    <property type="molecule type" value="Genomic_DNA"/>
</dbReference>
<dbReference type="PANTHER" id="PTHR18905:SF11">
    <property type="entry name" value="NINEIN"/>
    <property type="match status" value="1"/>
</dbReference>
<keyword evidence="8" id="KW-1185">Reference proteome</keyword>
<dbReference type="GO" id="GO:0097539">
    <property type="term" value="C:ciliary transition fiber"/>
    <property type="evidence" value="ECO:0007669"/>
    <property type="project" value="TreeGrafter"/>
</dbReference>
<protein>
    <submittedName>
        <fullName evidence="7">Ninein</fullName>
    </submittedName>
</protein>
<organism evidence="7 8">
    <name type="scientific">Liparis tanakae</name>
    <name type="common">Tanaka's snailfish</name>
    <dbReference type="NCBI Taxonomy" id="230148"/>
    <lineage>
        <taxon>Eukaryota</taxon>
        <taxon>Metazoa</taxon>
        <taxon>Chordata</taxon>
        <taxon>Craniata</taxon>
        <taxon>Vertebrata</taxon>
        <taxon>Euteleostomi</taxon>
        <taxon>Actinopterygii</taxon>
        <taxon>Neopterygii</taxon>
        <taxon>Teleostei</taxon>
        <taxon>Neoteleostei</taxon>
        <taxon>Acanthomorphata</taxon>
        <taxon>Eupercaria</taxon>
        <taxon>Perciformes</taxon>
        <taxon>Cottioidei</taxon>
        <taxon>Cottales</taxon>
        <taxon>Liparidae</taxon>
        <taxon>Liparis</taxon>
    </lineage>
</organism>
<keyword evidence="2" id="KW-0963">Cytoplasm</keyword>
<accession>A0A4Z2GKL9</accession>
<dbReference type="OrthoDB" id="5799458at2759"/>
<feature type="coiled-coil region" evidence="5">
    <location>
        <begin position="227"/>
        <end position="273"/>
    </location>
</feature>
<proteinExistence type="predicted"/>
<evidence type="ECO:0000256" key="6">
    <source>
        <dbReference type="SAM" id="MobiDB-lite"/>
    </source>
</evidence>
<feature type="coiled-coil region" evidence="5">
    <location>
        <begin position="592"/>
        <end position="782"/>
    </location>
</feature>